<evidence type="ECO:0000259" key="7">
    <source>
        <dbReference type="Pfam" id="PF01593"/>
    </source>
</evidence>
<evidence type="ECO:0000256" key="2">
    <source>
        <dbReference type="ARBA" id="ARBA00022729"/>
    </source>
</evidence>
<evidence type="ECO:0000256" key="5">
    <source>
        <dbReference type="ARBA" id="ARBA00023027"/>
    </source>
</evidence>
<dbReference type="PANTHER" id="PTHR46091">
    <property type="entry name" value="BLR7054 PROTEIN"/>
    <property type="match status" value="1"/>
</dbReference>
<feature type="transmembrane region" description="Helical" evidence="6">
    <location>
        <begin position="513"/>
        <end position="533"/>
    </location>
</feature>
<keyword evidence="9" id="KW-1185">Reference proteome</keyword>
<dbReference type="InterPro" id="IPR002937">
    <property type="entry name" value="Amino_oxidase"/>
</dbReference>
<sequence length="534" mass="61041">MQKFDTVIIGSGLSGLTCGAVLSKNGRKVLVLEQHNLIGGCSTCFPRKGMMVDAGLHELDFGPKNIDMKYRIFDYIGLWDKIQLVPLPTAWTIQTQNERLVIPHTNTKEALKKMFPHEADGIDKYFKKIAFQAKIARKYPFDMSFLEFFTAPFRVMMFLAYNFLSNRTVGQVLDECIKDSKLKRILNINIVYYHYDPYKFIWSYHAIPQNAYYTQGMYVNGGSQALADAISGIITANGGEVRAKSDVTDILLDGNKAVGVKYFDKKTKEEVVVYADNVVANCDPAIVYNQLLPKDRSYEKDLRVTRNLKTDTSLISIYMIFDKNLSELYPDMDYSTFIVNDEQLNKDFKELDYSKLAYKDMDFVFVNYSKIDSGLSDRDDRYLGVITTYGKYEDWELEKEEYKAKKEEVKAILEGRLENAFPGIMQHCIHSELATPKTIERYIRTRKGTPYGYDQDGETFLSRERYESKSVKNLYFASAFAFPGGGFTGALMTGYRAGRKMLEPWALTKRYTLAIAFGTALALGIYNVIKFLIG</sequence>
<dbReference type="Pfam" id="PF01593">
    <property type="entry name" value="Amino_oxidase"/>
    <property type="match status" value="1"/>
</dbReference>
<evidence type="ECO:0000256" key="4">
    <source>
        <dbReference type="ARBA" id="ARBA00022857"/>
    </source>
</evidence>
<dbReference type="InterPro" id="IPR036188">
    <property type="entry name" value="FAD/NAD-bd_sf"/>
</dbReference>
<dbReference type="Proteomes" id="UP000256695">
    <property type="component" value="Unassembled WGS sequence"/>
</dbReference>
<accession>A0A3D8JB24</accession>
<keyword evidence="3" id="KW-0274">FAD</keyword>
<dbReference type="PANTHER" id="PTHR46091:SF3">
    <property type="entry name" value="AMINE OXIDASE DOMAIN-CONTAINING PROTEIN"/>
    <property type="match status" value="1"/>
</dbReference>
<name>A0A3D8JB24_9HELI</name>
<dbReference type="GO" id="GO:0016491">
    <property type="term" value="F:oxidoreductase activity"/>
    <property type="evidence" value="ECO:0007669"/>
    <property type="project" value="InterPro"/>
</dbReference>
<evidence type="ECO:0000313" key="8">
    <source>
        <dbReference type="EMBL" id="RDU74266.1"/>
    </source>
</evidence>
<keyword evidence="6" id="KW-0472">Membrane</keyword>
<keyword evidence="5" id="KW-0520">NAD</keyword>
<keyword evidence="6" id="KW-1133">Transmembrane helix</keyword>
<dbReference type="RefSeq" id="WP_115578561.1">
    <property type="nucleotide sequence ID" value="NZ_NXLX01000003.1"/>
</dbReference>
<dbReference type="SUPFAM" id="SSF51905">
    <property type="entry name" value="FAD/NAD(P)-binding domain"/>
    <property type="match status" value="1"/>
</dbReference>
<keyword evidence="4" id="KW-0521">NADP</keyword>
<feature type="transmembrane region" description="Helical" evidence="6">
    <location>
        <begin position="474"/>
        <end position="492"/>
    </location>
</feature>
<keyword evidence="2" id="KW-0732">Signal</keyword>
<feature type="domain" description="Amine oxidase" evidence="7">
    <location>
        <begin position="13"/>
        <end position="501"/>
    </location>
</feature>
<protein>
    <submittedName>
        <fullName evidence="8">NAD(P)/FAD-dependent oxidoreductase</fullName>
    </submittedName>
</protein>
<evidence type="ECO:0000256" key="1">
    <source>
        <dbReference type="ARBA" id="ARBA00022630"/>
    </source>
</evidence>
<evidence type="ECO:0000256" key="3">
    <source>
        <dbReference type="ARBA" id="ARBA00022827"/>
    </source>
</evidence>
<reference evidence="8 9" key="1">
    <citation type="submission" date="2018-04" db="EMBL/GenBank/DDBJ databases">
        <title>Novel Campyloabacter and Helicobacter Species and Strains.</title>
        <authorList>
            <person name="Mannion A.J."/>
            <person name="Shen Z."/>
            <person name="Fox J.G."/>
        </authorList>
    </citation>
    <scope>NUCLEOTIDE SEQUENCE [LARGE SCALE GENOMIC DNA]</scope>
    <source>
        <strain evidence="8 9">MIT 04-9362</strain>
    </source>
</reference>
<organism evidence="8 9">
    <name type="scientific">Helicobacter anseris</name>
    <dbReference type="NCBI Taxonomy" id="375926"/>
    <lineage>
        <taxon>Bacteria</taxon>
        <taxon>Pseudomonadati</taxon>
        <taxon>Campylobacterota</taxon>
        <taxon>Epsilonproteobacteria</taxon>
        <taxon>Campylobacterales</taxon>
        <taxon>Helicobacteraceae</taxon>
        <taxon>Helicobacter</taxon>
    </lineage>
</organism>
<comment type="caution">
    <text evidence="8">The sequence shown here is derived from an EMBL/GenBank/DDBJ whole genome shotgun (WGS) entry which is preliminary data.</text>
</comment>
<dbReference type="InterPro" id="IPR052206">
    <property type="entry name" value="Retinol_saturase"/>
</dbReference>
<dbReference type="EMBL" id="NXLX01000003">
    <property type="protein sequence ID" value="RDU74266.1"/>
    <property type="molecule type" value="Genomic_DNA"/>
</dbReference>
<dbReference type="Gene3D" id="3.50.50.60">
    <property type="entry name" value="FAD/NAD(P)-binding domain"/>
    <property type="match status" value="2"/>
</dbReference>
<gene>
    <name evidence="8" type="ORF">CQA57_01955</name>
</gene>
<evidence type="ECO:0000313" key="9">
    <source>
        <dbReference type="Proteomes" id="UP000256695"/>
    </source>
</evidence>
<keyword evidence="6" id="KW-0812">Transmembrane</keyword>
<proteinExistence type="predicted"/>
<dbReference type="AlphaFoldDB" id="A0A3D8JB24"/>
<keyword evidence="1" id="KW-0285">Flavoprotein</keyword>
<evidence type="ECO:0000256" key="6">
    <source>
        <dbReference type="SAM" id="Phobius"/>
    </source>
</evidence>
<dbReference type="OrthoDB" id="9794630at2"/>